<feature type="modified residue" description="4-aspartylphosphate" evidence="3">
    <location>
        <position position="64"/>
    </location>
</feature>
<dbReference type="RefSeq" id="WP_348269893.1">
    <property type="nucleotide sequence ID" value="NZ_CP121195.1"/>
</dbReference>
<proteinExistence type="predicted"/>
<dbReference type="SUPFAM" id="SSF52172">
    <property type="entry name" value="CheY-like"/>
    <property type="match status" value="1"/>
</dbReference>
<dbReference type="InterPro" id="IPR001789">
    <property type="entry name" value="Sig_transdc_resp-reg_receiver"/>
</dbReference>
<evidence type="ECO:0000256" key="1">
    <source>
        <dbReference type="ARBA" id="ARBA00022553"/>
    </source>
</evidence>
<dbReference type="PROSITE" id="PS50110">
    <property type="entry name" value="RESPONSE_REGULATORY"/>
    <property type="match status" value="1"/>
</dbReference>
<accession>A0AAU7D9L1</accession>
<dbReference type="Pfam" id="PF00072">
    <property type="entry name" value="Response_reg"/>
    <property type="match status" value="1"/>
</dbReference>
<dbReference type="CDD" id="cd17535">
    <property type="entry name" value="REC_NarL-like"/>
    <property type="match status" value="1"/>
</dbReference>
<name>A0AAU7D9L1_9BACT</name>
<keyword evidence="1 3" id="KW-0597">Phosphoprotein</keyword>
<dbReference type="InterPro" id="IPR000792">
    <property type="entry name" value="Tscrpt_reg_LuxR_C"/>
</dbReference>
<dbReference type="GO" id="GO:0000160">
    <property type="term" value="P:phosphorelay signal transduction system"/>
    <property type="evidence" value="ECO:0007669"/>
    <property type="project" value="InterPro"/>
</dbReference>
<dbReference type="Gene3D" id="3.40.50.2300">
    <property type="match status" value="1"/>
</dbReference>
<dbReference type="InterPro" id="IPR011006">
    <property type="entry name" value="CheY-like_superfamily"/>
</dbReference>
<dbReference type="SMART" id="SM00448">
    <property type="entry name" value="REC"/>
    <property type="match status" value="1"/>
</dbReference>
<reference evidence="6" key="1">
    <citation type="submission" date="2023-03" db="EMBL/GenBank/DDBJ databases">
        <title>Edaphobacter sp.</title>
        <authorList>
            <person name="Huber K.J."/>
            <person name="Papendorf J."/>
            <person name="Pilke C."/>
            <person name="Bunk B."/>
            <person name="Sproeer C."/>
            <person name="Pester M."/>
        </authorList>
    </citation>
    <scope>NUCLEOTIDE SEQUENCE</scope>
    <source>
        <strain evidence="6">DSM 109920</strain>
    </source>
</reference>
<dbReference type="PANTHER" id="PTHR43214">
    <property type="entry name" value="TWO-COMPONENT RESPONSE REGULATOR"/>
    <property type="match status" value="1"/>
</dbReference>
<gene>
    <name evidence="6" type="ORF">P8936_01200</name>
</gene>
<dbReference type="InterPro" id="IPR058245">
    <property type="entry name" value="NreC/VraR/RcsB-like_REC"/>
</dbReference>
<evidence type="ECO:0000259" key="4">
    <source>
        <dbReference type="PROSITE" id="PS50043"/>
    </source>
</evidence>
<evidence type="ECO:0000313" key="6">
    <source>
        <dbReference type="EMBL" id="XBH13802.1"/>
    </source>
</evidence>
<dbReference type="PROSITE" id="PS00622">
    <property type="entry name" value="HTH_LUXR_1"/>
    <property type="match status" value="1"/>
</dbReference>
<protein>
    <submittedName>
        <fullName evidence="6">Response regulator transcription factor</fullName>
    </submittedName>
</protein>
<dbReference type="PROSITE" id="PS50043">
    <property type="entry name" value="HTH_LUXR_2"/>
    <property type="match status" value="1"/>
</dbReference>
<dbReference type="AlphaFoldDB" id="A0AAU7D9L1"/>
<dbReference type="PANTHER" id="PTHR43214:SF43">
    <property type="entry name" value="TWO-COMPONENT RESPONSE REGULATOR"/>
    <property type="match status" value="1"/>
</dbReference>
<dbReference type="SUPFAM" id="SSF46894">
    <property type="entry name" value="C-terminal effector domain of the bipartite response regulators"/>
    <property type="match status" value="1"/>
</dbReference>
<dbReference type="Pfam" id="PF00196">
    <property type="entry name" value="GerE"/>
    <property type="match status" value="1"/>
</dbReference>
<dbReference type="GO" id="GO:0003677">
    <property type="term" value="F:DNA binding"/>
    <property type="evidence" value="ECO:0007669"/>
    <property type="project" value="UniProtKB-KW"/>
</dbReference>
<dbReference type="EMBL" id="CP121195">
    <property type="protein sequence ID" value="XBH13802.1"/>
    <property type="molecule type" value="Genomic_DNA"/>
</dbReference>
<sequence length="216" mass="23687">MTNTTNPLANPIRILIVDDHPVVRAGLTSMLGTQAELQVIGSASSGEEALAMIQRDDPDVVLLDLRMPGLNGIDMLVAAKKSGSHVRAIILTSYETDEDIYRAVQAGAQGYLLKDTPFKEMLEAIRAVNAGKRYIPRQIAQRLAERMMRTELTARELEILKMLAKGPTNKQIGHALGISDYTVRNHVNSIIEKLEVSDRTEAATTAIQRGLITVDD</sequence>
<keyword evidence="2" id="KW-0238">DNA-binding</keyword>
<organism evidence="6">
    <name type="scientific">Edaphobacter paludis</name>
    <dbReference type="NCBI Taxonomy" id="3035702"/>
    <lineage>
        <taxon>Bacteria</taxon>
        <taxon>Pseudomonadati</taxon>
        <taxon>Acidobacteriota</taxon>
        <taxon>Terriglobia</taxon>
        <taxon>Terriglobales</taxon>
        <taxon>Acidobacteriaceae</taxon>
        <taxon>Edaphobacter</taxon>
    </lineage>
</organism>
<evidence type="ECO:0000256" key="2">
    <source>
        <dbReference type="ARBA" id="ARBA00023125"/>
    </source>
</evidence>
<feature type="domain" description="Response regulatory" evidence="5">
    <location>
        <begin position="13"/>
        <end position="129"/>
    </location>
</feature>
<dbReference type="InterPro" id="IPR039420">
    <property type="entry name" value="WalR-like"/>
</dbReference>
<dbReference type="CDD" id="cd06170">
    <property type="entry name" value="LuxR_C_like"/>
    <property type="match status" value="1"/>
</dbReference>
<evidence type="ECO:0000259" key="5">
    <source>
        <dbReference type="PROSITE" id="PS50110"/>
    </source>
</evidence>
<feature type="domain" description="HTH luxR-type" evidence="4">
    <location>
        <begin position="145"/>
        <end position="210"/>
    </location>
</feature>
<dbReference type="InterPro" id="IPR016032">
    <property type="entry name" value="Sig_transdc_resp-reg_C-effctor"/>
</dbReference>
<dbReference type="SMART" id="SM00421">
    <property type="entry name" value="HTH_LUXR"/>
    <property type="match status" value="1"/>
</dbReference>
<dbReference type="PRINTS" id="PR00038">
    <property type="entry name" value="HTHLUXR"/>
</dbReference>
<evidence type="ECO:0000256" key="3">
    <source>
        <dbReference type="PROSITE-ProRule" id="PRU00169"/>
    </source>
</evidence>
<dbReference type="GO" id="GO:0006355">
    <property type="term" value="P:regulation of DNA-templated transcription"/>
    <property type="evidence" value="ECO:0007669"/>
    <property type="project" value="InterPro"/>
</dbReference>